<evidence type="ECO:0000256" key="2">
    <source>
        <dbReference type="ARBA" id="ARBA00005124"/>
    </source>
</evidence>
<sequence>MRLRVLHSLSHNPWFNLAVEDCIFRQLPADQCVLFLWQNADTVVIGRSQNPWKECNTRIMEQDGIKLARRQSGGGAVFHDLGNSCFTFMAGKPGYDKTVSTGIILEALKALGIEASASGRNDIVVETPEGQRKISGSAYKETSDRGFHHGTLLLHSDLSRLAHYLNPDPKKLLSKGITSVTSRVANLDEFIPDIDHARICQAVSQAFFKHYGRTAEVEYISPEKTPDLPRFEEQFAFQSSWQWNFGDAPSFSHLMDTRFPWAGIELHFDVDRGGEISRAQIFTDSMNPTPLEGLAEMLPGTVYRPDAMQEKLAQWQAGYPDMPELADVSSWIVQEIR</sequence>
<proteinExistence type="predicted"/>
<dbReference type="PROSITE" id="PS51733">
    <property type="entry name" value="BPL_LPL_CATALYTIC"/>
    <property type="match status" value="1"/>
</dbReference>
<dbReference type="Pfam" id="PF10437">
    <property type="entry name" value="Lip_prot_lig_C"/>
    <property type="match status" value="1"/>
</dbReference>
<name>A0ABV0BPI7_9HYPH</name>
<evidence type="ECO:0000256" key="4">
    <source>
        <dbReference type="ARBA" id="ARBA00022598"/>
    </source>
</evidence>
<evidence type="ECO:0000313" key="10">
    <source>
        <dbReference type="Proteomes" id="UP001418637"/>
    </source>
</evidence>
<reference evidence="9 10" key="1">
    <citation type="submission" date="2024-04" db="EMBL/GenBank/DDBJ databases">
        <title>A novel species isolated from cricket.</title>
        <authorList>
            <person name="Wang H.-C."/>
        </authorList>
    </citation>
    <scope>NUCLEOTIDE SEQUENCE [LARGE SCALE GENOMIC DNA]</scope>
    <source>
        <strain evidence="9 10">WL0021</strain>
    </source>
</reference>
<dbReference type="Proteomes" id="UP001418637">
    <property type="component" value="Unassembled WGS sequence"/>
</dbReference>
<comment type="catalytic activity">
    <reaction evidence="7">
        <text>L-lysyl-[lipoyl-carrier protein] + (R)-lipoate + ATP = N(6)-[(R)-lipoyl]-L-lysyl-[lipoyl-carrier protein] + AMP + diphosphate + H(+)</text>
        <dbReference type="Rhea" id="RHEA:49288"/>
        <dbReference type="Rhea" id="RHEA-COMP:10500"/>
        <dbReference type="Rhea" id="RHEA-COMP:10502"/>
        <dbReference type="ChEBI" id="CHEBI:15378"/>
        <dbReference type="ChEBI" id="CHEBI:29969"/>
        <dbReference type="ChEBI" id="CHEBI:30616"/>
        <dbReference type="ChEBI" id="CHEBI:33019"/>
        <dbReference type="ChEBI" id="CHEBI:83088"/>
        <dbReference type="ChEBI" id="CHEBI:83099"/>
        <dbReference type="ChEBI" id="CHEBI:456215"/>
        <dbReference type="EC" id="6.3.1.20"/>
    </reaction>
</comment>
<feature type="domain" description="BPL/LPL catalytic" evidence="8">
    <location>
        <begin position="28"/>
        <end position="215"/>
    </location>
</feature>
<evidence type="ECO:0000256" key="1">
    <source>
        <dbReference type="ARBA" id="ARBA00005085"/>
    </source>
</evidence>
<dbReference type="SUPFAM" id="SSF55681">
    <property type="entry name" value="Class II aaRS and biotin synthetases"/>
    <property type="match status" value="1"/>
</dbReference>
<dbReference type="Pfam" id="PF21948">
    <property type="entry name" value="LplA-B_cat"/>
    <property type="match status" value="1"/>
</dbReference>
<dbReference type="InterPro" id="IPR045864">
    <property type="entry name" value="aa-tRNA-synth_II/BPL/LPL"/>
</dbReference>
<protein>
    <recommendedName>
        <fullName evidence="3">lipoate--protein ligase</fullName>
        <ecNumber evidence="3">6.3.1.20</ecNumber>
    </recommendedName>
</protein>
<evidence type="ECO:0000256" key="7">
    <source>
        <dbReference type="ARBA" id="ARBA00048037"/>
    </source>
</evidence>
<comment type="caution">
    <text evidence="9">The sequence shown here is derived from an EMBL/GenBank/DDBJ whole genome shotgun (WGS) entry which is preliminary data.</text>
</comment>
<dbReference type="Gene3D" id="3.30.930.10">
    <property type="entry name" value="Bira Bifunctional Protein, Domain 2"/>
    <property type="match status" value="1"/>
</dbReference>
<comment type="pathway">
    <text evidence="1">Protein modification; protein lipoylation via exogenous pathway; protein N(6)-(lipoyl)lysine from lipoate: step 2/2.</text>
</comment>
<dbReference type="GO" id="GO:0016979">
    <property type="term" value="F:lipoate-protein ligase activity"/>
    <property type="evidence" value="ECO:0007669"/>
    <property type="project" value="UniProtKB-EC"/>
</dbReference>
<dbReference type="InterPro" id="IPR004143">
    <property type="entry name" value="BPL_LPL_catalytic"/>
</dbReference>
<accession>A0ABV0BPI7</accession>
<evidence type="ECO:0000256" key="5">
    <source>
        <dbReference type="ARBA" id="ARBA00022741"/>
    </source>
</evidence>
<dbReference type="Gene3D" id="3.30.390.50">
    <property type="entry name" value="CO dehydrogenase flavoprotein, C-terminal domain"/>
    <property type="match status" value="1"/>
</dbReference>
<evidence type="ECO:0000256" key="6">
    <source>
        <dbReference type="ARBA" id="ARBA00022840"/>
    </source>
</evidence>
<dbReference type="NCBIfam" id="TIGR00545">
    <property type="entry name" value="lipoyltrans"/>
    <property type="match status" value="1"/>
</dbReference>
<dbReference type="EMBL" id="JBBYXI010000003">
    <property type="protein sequence ID" value="MEN3931460.1"/>
    <property type="molecule type" value="Genomic_DNA"/>
</dbReference>
<dbReference type="InterPro" id="IPR004562">
    <property type="entry name" value="LipoylTrfase_LipoateP_Ligase"/>
</dbReference>
<keyword evidence="5" id="KW-0547">Nucleotide-binding</keyword>
<dbReference type="RefSeq" id="WP_346337488.1">
    <property type="nucleotide sequence ID" value="NZ_JBBYXI010000003.1"/>
</dbReference>
<dbReference type="CDD" id="cd16443">
    <property type="entry name" value="LplA"/>
    <property type="match status" value="1"/>
</dbReference>
<evidence type="ECO:0000313" key="9">
    <source>
        <dbReference type="EMBL" id="MEN3931460.1"/>
    </source>
</evidence>
<keyword evidence="4 9" id="KW-0436">Ligase</keyword>
<evidence type="ECO:0000259" key="8">
    <source>
        <dbReference type="PROSITE" id="PS51733"/>
    </source>
</evidence>
<keyword evidence="6" id="KW-0067">ATP-binding</keyword>
<gene>
    <name evidence="9" type="ORF">WJT86_10370</name>
</gene>
<keyword evidence="10" id="KW-1185">Reference proteome</keyword>
<evidence type="ECO:0000256" key="3">
    <source>
        <dbReference type="ARBA" id="ARBA00012367"/>
    </source>
</evidence>
<organism evidence="9 10">
    <name type="scientific">Hohaiivirga grylli</name>
    <dbReference type="NCBI Taxonomy" id="3133970"/>
    <lineage>
        <taxon>Bacteria</taxon>
        <taxon>Pseudomonadati</taxon>
        <taxon>Pseudomonadota</taxon>
        <taxon>Alphaproteobacteria</taxon>
        <taxon>Hyphomicrobiales</taxon>
        <taxon>Methylobacteriaceae</taxon>
        <taxon>Hohaiivirga</taxon>
    </lineage>
</organism>
<dbReference type="InterPro" id="IPR019491">
    <property type="entry name" value="Lipoate_protein_ligase_C"/>
</dbReference>
<dbReference type="EC" id="6.3.1.20" evidence="3"/>
<dbReference type="SUPFAM" id="SSF82649">
    <property type="entry name" value="SufE/NifU"/>
    <property type="match status" value="1"/>
</dbReference>
<dbReference type="PANTHER" id="PTHR12561">
    <property type="entry name" value="LIPOATE-PROTEIN LIGASE"/>
    <property type="match status" value="1"/>
</dbReference>
<comment type="pathway">
    <text evidence="2">Protein modification; protein lipoylation via exogenous pathway; protein N(6)-(lipoyl)lysine from lipoate: step 1/2.</text>
</comment>
<dbReference type="PANTHER" id="PTHR12561:SF3">
    <property type="entry name" value="LIPOYLTRANSFERASE 1, MITOCHONDRIAL"/>
    <property type="match status" value="1"/>
</dbReference>